<dbReference type="InterPro" id="IPR019451">
    <property type="entry name" value="Rtp1_C1"/>
</dbReference>
<protein>
    <submittedName>
        <fullName evidence="3">Transport and Golgi organization protein 6</fullName>
    </submittedName>
</protein>
<organism evidence="3 4">
    <name type="scientific">Lucilia cuprina</name>
    <name type="common">Green bottle fly</name>
    <name type="synonym">Australian sheep blowfly</name>
    <dbReference type="NCBI Taxonomy" id="7375"/>
    <lineage>
        <taxon>Eukaryota</taxon>
        <taxon>Metazoa</taxon>
        <taxon>Ecdysozoa</taxon>
        <taxon>Arthropoda</taxon>
        <taxon>Hexapoda</taxon>
        <taxon>Insecta</taxon>
        <taxon>Pterygota</taxon>
        <taxon>Neoptera</taxon>
        <taxon>Endopterygota</taxon>
        <taxon>Diptera</taxon>
        <taxon>Brachycera</taxon>
        <taxon>Muscomorpha</taxon>
        <taxon>Oestroidea</taxon>
        <taxon>Calliphoridae</taxon>
        <taxon>Luciliinae</taxon>
        <taxon>Lucilia</taxon>
    </lineage>
</organism>
<proteinExistence type="inferred from homology"/>
<dbReference type="Pfam" id="PF10363">
    <property type="entry name" value="RTP1_C1"/>
    <property type="match status" value="1"/>
</dbReference>
<comment type="caution">
    <text evidence="3">The sequence shown here is derived from an EMBL/GenBank/DDBJ whole genome shotgun (WGS) entry which is preliminary data.</text>
</comment>
<dbReference type="InterPro" id="IPR039600">
    <property type="entry name" value="TANGO6/Rtp1"/>
</dbReference>
<dbReference type="STRING" id="7375.A0A0L0BS26"/>
<dbReference type="EMBL" id="JRES01001454">
    <property type="protein sequence ID" value="KNC22826.1"/>
    <property type="molecule type" value="Genomic_DNA"/>
</dbReference>
<dbReference type="SUPFAM" id="SSF48371">
    <property type="entry name" value="ARM repeat"/>
    <property type="match status" value="1"/>
</dbReference>
<evidence type="ECO:0000313" key="3">
    <source>
        <dbReference type="EMBL" id="KNC22826.1"/>
    </source>
</evidence>
<gene>
    <name evidence="3" type="ORF">FF38_08066</name>
</gene>
<feature type="domain" description="RNA polymerase II assembly factor Rtp1 C-terminal" evidence="2">
    <location>
        <begin position="683"/>
        <end position="790"/>
    </location>
</feature>
<dbReference type="PANTHER" id="PTHR20959:SF1">
    <property type="entry name" value="TRANSPORT AND GOLGI ORGANIZATION PROTEIN 6 HOMOLOG"/>
    <property type="match status" value="1"/>
</dbReference>
<keyword evidence="4" id="KW-1185">Reference proteome</keyword>
<name>A0A0L0BS26_LUCCU</name>
<evidence type="ECO:0000259" key="2">
    <source>
        <dbReference type="Pfam" id="PF10363"/>
    </source>
</evidence>
<evidence type="ECO:0000256" key="1">
    <source>
        <dbReference type="ARBA" id="ARBA00005724"/>
    </source>
</evidence>
<evidence type="ECO:0000313" key="4">
    <source>
        <dbReference type="Proteomes" id="UP000037069"/>
    </source>
</evidence>
<dbReference type="PANTHER" id="PTHR20959">
    <property type="entry name" value="TRANSPORT AND GOLGI ORGANIZATION PROTEIN 6 FAMILY MEMBER"/>
    <property type="match status" value="1"/>
</dbReference>
<dbReference type="OMA" id="CIQATQE"/>
<dbReference type="Proteomes" id="UP000037069">
    <property type="component" value="Unassembled WGS sequence"/>
</dbReference>
<dbReference type="AlphaFoldDB" id="A0A0L0BS26"/>
<comment type="similarity">
    <text evidence="1">Belongs to the Tango6 family.</text>
</comment>
<dbReference type="InterPro" id="IPR016024">
    <property type="entry name" value="ARM-type_fold"/>
</dbReference>
<accession>A0A0L0BS26</accession>
<dbReference type="OrthoDB" id="39591at2759"/>
<reference evidence="3 4" key="1">
    <citation type="journal article" date="2015" name="Nat. Commun.">
        <title>Lucilia cuprina genome unlocks parasitic fly biology to underpin future interventions.</title>
        <authorList>
            <person name="Anstead C.A."/>
            <person name="Korhonen P.K."/>
            <person name="Young N.D."/>
            <person name="Hall R.S."/>
            <person name="Jex A.R."/>
            <person name="Murali S.C."/>
            <person name="Hughes D.S."/>
            <person name="Lee S.F."/>
            <person name="Perry T."/>
            <person name="Stroehlein A.J."/>
            <person name="Ansell B.R."/>
            <person name="Breugelmans B."/>
            <person name="Hofmann A."/>
            <person name="Qu J."/>
            <person name="Dugan S."/>
            <person name="Lee S.L."/>
            <person name="Chao H."/>
            <person name="Dinh H."/>
            <person name="Han Y."/>
            <person name="Doddapaneni H.V."/>
            <person name="Worley K.C."/>
            <person name="Muzny D.M."/>
            <person name="Ioannidis P."/>
            <person name="Waterhouse R.M."/>
            <person name="Zdobnov E.M."/>
            <person name="James P.J."/>
            <person name="Bagnall N.H."/>
            <person name="Kotze A.C."/>
            <person name="Gibbs R.A."/>
            <person name="Richards S."/>
            <person name="Batterham P."/>
            <person name="Gasser R.B."/>
        </authorList>
    </citation>
    <scope>NUCLEOTIDE SEQUENCE [LARGE SCALE GENOMIC DNA]</scope>
    <source>
        <strain evidence="3 4">LS</strain>
        <tissue evidence="3">Full body</tissue>
    </source>
</reference>
<sequence length="958" mass="110902">MANINKYWLILESLQFPMVGAPKNINLSVDERLNNNLKVMQQYIKLTPEELVQDILSQENLQELQSKLQQIYTKVDNNFLYCLYTFKMLLAICKNSNFSSEAKEDLVSEKHKSLIISSLTEVASLTLQENMQKTFYKEKGGLFKRNALGEANLFRLEFSVEIISQLIYIKPLHVGKSLDEVHLWYMAAIFSLLLAHDAKEYHLELTAIANLQSKLLKLWLELPKKLYYRNLMLLFSILPNNLKQRVHREMLLRLWSPGGFLALLYAMAESQRSEEQSLDEMVANLVGQPQFSIKAQQSLIKQILQFLNASLKNKELSSFMGAAILSLRKLYDNKTENKYFINKWLENTIKPLTEVQQMNLVAMEWTDFVDLISLLYHIFCTSSITTLPSDLIMPYLPLFMDLHSQLEGHVNQETLKNHLESLILKILNNRSKEELKHIVESVALKTYPPEWFPLHSTIHLKENPLNLQELKLSQVSNEKLELMSNNQNHLSTLIVILKNSNYNLLIYQHFIILLQLVPSVILDSPDSSSTASNFDLLQTEEDIYNKILRDFSQIYENKFQIIKALETLVQYQPLKTLINDNILELLRTLQDILSAYAEMTAKVKAETEINSAVLMILLILIREIIENSPTHLEDLQNNLFKPLKQLESQLQNENLKYQIRCLLKILKGEETFTYHNLKKNDFEEARSLIEANESYLQVEGIEKMLKLLNKRDEFAISNCHLLTALALNTLKSPESYTFLNCVRLFVALVNVNETEVLELLADEYLNEAAAMDYRLVIGEAILKTSRELGPLCYKYKSVLLNAFMSGCRSSLDEFRFSAFSNLAQMCRLLTYQVHNYFQELLNLIDCELSTGKYLPAKRAAVMVLSDLLSGMDNLFDYEEMLLPIYRLLKYLVNSEQNDEKIRLHASNGLKCLSEKCQELFRNALEQHQQGTTLTKEIKIMGIHDKPKRSLKNHILEMN</sequence>
<dbReference type="GO" id="GO:0009306">
    <property type="term" value="P:protein secretion"/>
    <property type="evidence" value="ECO:0007669"/>
    <property type="project" value="TreeGrafter"/>
</dbReference>